<feature type="transmembrane region" description="Helical" evidence="5">
    <location>
        <begin position="37"/>
        <end position="55"/>
    </location>
</feature>
<dbReference type="InterPro" id="IPR047272">
    <property type="entry name" value="S49_SppA_C"/>
</dbReference>
<dbReference type="Pfam" id="PF01343">
    <property type="entry name" value="Peptidase_S49"/>
    <property type="match status" value="1"/>
</dbReference>
<comment type="caution">
    <text evidence="7">The sequence shown here is derived from an EMBL/GenBank/DDBJ whole genome shotgun (WGS) entry which is preliminary data.</text>
</comment>
<dbReference type="PANTHER" id="PTHR42987:SF4">
    <property type="entry name" value="PROTEASE SOHB-RELATED"/>
    <property type="match status" value="1"/>
</dbReference>
<dbReference type="SUPFAM" id="SSF52096">
    <property type="entry name" value="ClpP/crotonase"/>
    <property type="match status" value="1"/>
</dbReference>
<dbReference type="EMBL" id="RKLV01000010">
    <property type="protein sequence ID" value="MCX2819594.1"/>
    <property type="molecule type" value="Genomic_DNA"/>
</dbReference>
<sequence>MARSSTAGQGFVVALGTVTALVAGYAGFVVVPRIADVSVWSVFFIVALGFGGLFVSQRIASALVSPYNTAEVSVDGPITRDGTGGLVPTPGFGADRVVDAIEAADEDEAVNALIVRLNTPGGEVVPSDDIRRAVAEFDGPAVAYATDVCASGGYWIASACDEIYARDTSLVGSIGVIGSRLNAKEAAENLGVEYERLVAGRYKDAGNPLKETDDEEREYLQGLIDGFYDVFVDRVAEGRGMTEEEVRDTEARVYLGKEAVDSGLVDETGTYDDVEDRVGDMIEADAEVREFSPRRSFREQIGGGARSVAYSFGAGVASVLGDDDVDGYDFRLK</sequence>
<protein>
    <submittedName>
        <fullName evidence="7">Signal peptide peptidase SppA</fullName>
    </submittedName>
</protein>
<feature type="transmembrane region" description="Helical" evidence="5">
    <location>
        <begin position="12"/>
        <end position="31"/>
    </location>
</feature>
<evidence type="ECO:0000256" key="1">
    <source>
        <dbReference type="ARBA" id="ARBA00008683"/>
    </source>
</evidence>
<evidence type="ECO:0000313" key="7">
    <source>
        <dbReference type="EMBL" id="MCX2819594.1"/>
    </source>
</evidence>
<dbReference type="GO" id="GO:0008236">
    <property type="term" value="F:serine-type peptidase activity"/>
    <property type="evidence" value="ECO:0007669"/>
    <property type="project" value="UniProtKB-KW"/>
</dbReference>
<keyword evidence="5" id="KW-0812">Transmembrane</keyword>
<dbReference type="InterPro" id="IPR029045">
    <property type="entry name" value="ClpP/crotonase-like_dom_sf"/>
</dbReference>
<keyword evidence="4" id="KW-0720">Serine protease</keyword>
<evidence type="ECO:0000256" key="2">
    <source>
        <dbReference type="ARBA" id="ARBA00022670"/>
    </source>
</evidence>
<dbReference type="AlphaFoldDB" id="A0A9Q4C717"/>
<comment type="similarity">
    <text evidence="1">Belongs to the peptidase S49 family.</text>
</comment>
<reference evidence="7" key="1">
    <citation type="submission" date="2022-09" db="EMBL/GenBank/DDBJ databases">
        <title>Haloadaptaus new haloarchaeum isolated from saline soil.</title>
        <authorList>
            <person name="Duran-Viseras A."/>
            <person name="Sanchez-Porro C."/>
            <person name="Ventosa A."/>
        </authorList>
    </citation>
    <scope>NUCLEOTIDE SEQUENCE</scope>
    <source>
        <strain evidence="7">F3-133</strain>
    </source>
</reference>
<dbReference type="InterPro" id="IPR004635">
    <property type="entry name" value="Pept_S49_SppA"/>
</dbReference>
<dbReference type="NCBIfam" id="TIGR00706">
    <property type="entry name" value="SppA_dom"/>
    <property type="match status" value="1"/>
</dbReference>
<proteinExistence type="inferred from homology"/>
<evidence type="ECO:0000256" key="3">
    <source>
        <dbReference type="ARBA" id="ARBA00022801"/>
    </source>
</evidence>
<gene>
    <name evidence="7" type="primary">sppA</name>
    <name evidence="7" type="ORF">EGH25_09565</name>
</gene>
<dbReference type="Gene3D" id="3.90.226.10">
    <property type="entry name" value="2-enoyl-CoA Hydratase, Chain A, domain 1"/>
    <property type="match status" value="1"/>
</dbReference>
<dbReference type="Proteomes" id="UP001149411">
    <property type="component" value="Unassembled WGS sequence"/>
</dbReference>
<evidence type="ECO:0000259" key="6">
    <source>
        <dbReference type="Pfam" id="PF01343"/>
    </source>
</evidence>
<keyword evidence="8" id="KW-1185">Reference proteome</keyword>
<dbReference type="PANTHER" id="PTHR42987">
    <property type="entry name" value="PEPTIDASE S49"/>
    <property type="match status" value="1"/>
</dbReference>
<keyword evidence="5" id="KW-0472">Membrane</keyword>
<evidence type="ECO:0000313" key="8">
    <source>
        <dbReference type="Proteomes" id="UP001149411"/>
    </source>
</evidence>
<dbReference type="GO" id="GO:0006508">
    <property type="term" value="P:proteolysis"/>
    <property type="evidence" value="ECO:0007669"/>
    <property type="project" value="UniProtKB-KW"/>
</dbReference>
<feature type="domain" description="Peptidase S49" evidence="6">
    <location>
        <begin position="140"/>
        <end position="278"/>
    </location>
</feature>
<organism evidence="7 8">
    <name type="scientific">Halorutilus salinus</name>
    <dbReference type="NCBI Taxonomy" id="2487751"/>
    <lineage>
        <taxon>Archaea</taxon>
        <taxon>Methanobacteriati</taxon>
        <taxon>Methanobacteriota</taxon>
        <taxon>Stenosarchaea group</taxon>
        <taxon>Halobacteria</taxon>
        <taxon>Halorutilales</taxon>
        <taxon>Halorutilaceae</taxon>
        <taxon>Halorutilus</taxon>
    </lineage>
</organism>
<evidence type="ECO:0000256" key="4">
    <source>
        <dbReference type="ARBA" id="ARBA00022825"/>
    </source>
</evidence>
<dbReference type="InterPro" id="IPR002142">
    <property type="entry name" value="Peptidase_S49"/>
</dbReference>
<accession>A0A9Q4C717</accession>
<name>A0A9Q4C717_9EURY</name>
<dbReference type="RefSeq" id="WP_266087995.1">
    <property type="nucleotide sequence ID" value="NZ_RKLV01000010.1"/>
</dbReference>
<keyword evidence="3" id="KW-0378">Hydrolase</keyword>
<keyword evidence="2" id="KW-0645">Protease</keyword>
<dbReference type="CDD" id="cd07023">
    <property type="entry name" value="S49_Sppa_N_C"/>
    <property type="match status" value="1"/>
</dbReference>
<evidence type="ECO:0000256" key="5">
    <source>
        <dbReference type="SAM" id="Phobius"/>
    </source>
</evidence>
<keyword evidence="5" id="KW-1133">Transmembrane helix</keyword>